<keyword evidence="1" id="KW-0547">Nucleotide-binding</keyword>
<comment type="caution">
    <text evidence="4">The sequence shown here is derived from an EMBL/GenBank/DDBJ whole genome shotgun (WGS) entry which is preliminary data.</text>
</comment>
<evidence type="ECO:0000259" key="3">
    <source>
        <dbReference type="PROSITE" id="PS50893"/>
    </source>
</evidence>
<proteinExistence type="predicted"/>
<evidence type="ECO:0000313" key="4">
    <source>
        <dbReference type="EMBL" id="MCV3753835.1"/>
    </source>
</evidence>
<organism evidence="4 5">
    <name type="scientific">Ureaplasma zalophigenitalium</name>
    <dbReference type="NCBI Taxonomy" id="907723"/>
    <lineage>
        <taxon>Bacteria</taxon>
        <taxon>Bacillati</taxon>
        <taxon>Mycoplasmatota</taxon>
        <taxon>Mycoplasmoidales</taxon>
        <taxon>Mycoplasmoidaceae</taxon>
        <taxon>Ureaplasma</taxon>
    </lineage>
</organism>
<dbReference type="InterPro" id="IPR027417">
    <property type="entry name" value="P-loop_NTPase"/>
</dbReference>
<reference evidence="4 5" key="1">
    <citation type="journal article" date="2020" name="Int. J. Syst. Evol. Microbiol.">
        <title>Ureaplasma miroungigenitalium sp. nov. isolated from northern elephant seals (Mirounga angustirostris) and Ureaplasma zalophigenitalium sp. nov. isolated from California sea lions (Zalophus californianus).</title>
        <authorList>
            <person name="Volokhov D.V."/>
            <person name="Gulland F.M."/>
            <person name="Gao Y."/>
            <person name="Chizhikov V.E."/>
        </authorList>
    </citation>
    <scope>NUCLEOTIDE SEQUENCE [LARGE SCALE GENOMIC DNA]</scope>
    <source>
        <strain evidence="4 5">CSL7644-GEN</strain>
    </source>
</reference>
<dbReference type="PANTHER" id="PTHR43790:SF4">
    <property type="entry name" value="GUANOSINE IMPORT ATP-BINDING PROTEIN NUPO"/>
    <property type="match status" value="1"/>
</dbReference>
<dbReference type="GO" id="GO:0005524">
    <property type="term" value="F:ATP binding"/>
    <property type="evidence" value="ECO:0007669"/>
    <property type="project" value="UniProtKB-KW"/>
</dbReference>
<accession>A0ABT3BNM9</accession>
<dbReference type="PANTHER" id="PTHR43790">
    <property type="entry name" value="CARBOHYDRATE TRANSPORT ATP-BINDING PROTEIN MG119-RELATED"/>
    <property type="match status" value="1"/>
</dbReference>
<dbReference type="InterPro" id="IPR003593">
    <property type="entry name" value="AAA+_ATPase"/>
</dbReference>
<keyword evidence="5" id="KW-1185">Reference proteome</keyword>
<dbReference type="CDD" id="cd03216">
    <property type="entry name" value="ABC_Carb_Monos_I"/>
    <property type="match status" value="1"/>
</dbReference>
<dbReference type="SMART" id="SM00382">
    <property type="entry name" value="AAA"/>
    <property type="match status" value="2"/>
</dbReference>
<dbReference type="PROSITE" id="PS50893">
    <property type="entry name" value="ABC_TRANSPORTER_2"/>
    <property type="match status" value="2"/>
</dbReference>
<protein>
    <submittedName>
        <fullName evidence="4">ABC transporter ATP-binding protein</fullName>
    </submittedName>
</protein>
<keyword evidence="2 4" id="KW-0067">ATP-binding</keyword>
<feature type="domain" description="ABC transporter" evidence="3">
    <location>
        <begin position="271"/>
        <end position="518"/>
    </location>
</feature>
<evidence type="ECO:0000313" key="5">
    <source>
        <dbReference type="Proteomes" id="UP001207252"/>
    </source>
</evidence>
<sequence>MQNKNNNDVFAIEMHQITKTFLNGKIVANKDVDLFVKRNEIHAIIGENGAGKSTLMSILFGIYKQDSGLIRINGETVNFSSAKDANKYGIGMVHQHFKLIDSLSVLDNIILGSEEAGIVNVIPRRSITRKLTNIISSYNFKLDLKKKVSNLTVGQQQKTEILKLLYKDIDILIFDEPTAVLSEDEIQSFLEMLLDFKRDGKTIVIITHKFNEIKKVADSATVIRRGQFIDRFAVKDKTIPEMAELMVGRKLVEIKNEDEYQREDKKVVLQVENLNLFKQLKTSSKDNAKMLNFQIHEGEVFAVAGVEGNGQSQLALIIAGLASANNKAKIILNGVDITKFSIAKRYKYGLSHIPEDRHKHGLILDDTIMMNSVLQEFNQPPYSNYGFLNNNKILEKAIDIINKYDVRGTVIGDNLARALSGGNQQKLIAGREIERKHNLIIMAQPTRGLDLGAIEFIHEQILREKQKNNAVLLISYELDEILSIADTIAVIHNGHFIGLGSSQEMTKQRIGELMAGEHNA</sequence>
<dbReference type="EMBL" id="JAOXHJ010000001">
    <property type="protein sequence ID" value="MCV3753835.1"/>
    <property type="molecule type" value="Genomic_DNA"/>
</dbReference>
<name>A0ABT3BNM9_9BACT</name>
<evidence type="ECO:0000256" key="1">
    <source>
        <dbReference type="ARBA" id="ARBA00022741"/>
    </source>
</evidence>
<feature type="domain" description="ABC transporter" evidence="3">
    <location>
        <begin position="12"/>
        <end position="250"/>
    </location>
</feature>
<dbReference type="SUPFAM" id="SSF52540">
    <property type="entry name" value="P-loop containing nucleoside triphosphate hydrolases"/>
    <property type="match status" value="2"/>
</dbReference>
<gene>
    <name evidence="4" type="ORF">OF365_00325</name>
</gene>
<dbReference type="InterPro" id="IPR003439">
    <property type="entry name" value="ABC_transporter-like_ATP-bd"/>
</dbReference>
<dbReference type="Proteomes" id="UP001207252">
    <property type="component" value="Unassembled WGS sequence"/>
</dbReference>
<dbReference type="RefSeq" id="WP_263817637.1">
    <property type="nucleotide sequence ID" value="NZ_JAOXHJ010000001.1"/>
</dbReference>
<dbReference type="InterPro" id="IPR050107">
    <property type="entry name" value="ABC_carbohydrate_import_ATPase"/>
</dbReference>
<dbReference type="Gene3D" id="3.40.50.300">
    <property type="entry name" value="P-loop containing nucleotide triphosphate hydrolases"/>
    <property type="match status" value="2"/>
</dbReference>
<dbReference type="CDD" id="cd03215">
    <property type="entry name" value="ABC_Carb_Monos_II"/>
    <property type="match status" value="1"/>
</dbReference>
<evidence type="ECO:0000256" key="2">
    <source>
        <dbReference type="ARBA" id="ARBA00022840"/>
    </source>
</evidence>
<dbReference type="Pfam" id="PF00005">
    <property type="entry name" value="ABC_tran"/>
    <property type="match status" value="2"/>
</dbReference>